<evidence type="ECO:0000313" key="8">
    <source>
        <dbReference type="Proteomes" id="UP001561046"/>
    </source>
</evidence>
<feature type="domain" description="IclR-ED" evidence="6">
    <location>
        <begin position="99"/>
        <end position="285"/>
    </location>
</feature>
<gene>
    <name evidence="7" type="ORF">AB6724_14380</name>
</gene>
<evidence type="ECO:0000313" key="7">
    <source>
        <dbReference type="EMBL" id="MEX8194025.1"/>
    </source>
</evidence>
<feature type="region of interest" description="Disordered" evidence="4">
    <location>
        <begin position="1"/>
        <end position="34"/>
    </location>
</feature>
<dbReference type="InterPro" id="IPR036390">
    <property type="entry name" value="WH_DNA-bd_sf"/>
</dbReference>
<sequence>MKIESKKKPGPRPGAGDAAQPPESGAEAGRERRQRVQAAETCLAVLKALAGLGGRASLTAIGAAVNESPAKVHRYLASLMAEGLVEQDRGGTQYALGSEAIRVGLAAMRQSDPIRVAEPALVHLRETLQVTSFVAVMGNLGPVIVRFEEPSLPVTVNVRVGSVMSMLWSATGRAFFAFMDDRRQVDALALQELGQASAARRALLDDEDPMGRLRAEIRAAGCAAIRDTNLPGISAVAAPLYDYTGHVVGVLCALGASGGFDPDPRGPIALAVCAEARTVSASLGYRAAASL</sequence>
<keyword evidence="3" id="KW-0804">Transcription</keyword>
<dbReference type="Pfam" id="PF09339">
    <property type="entry name" value="HTH_IclR"/>
    <property type="match status" value="1"/>
</dbReference>
<dbReference type="PANTHER" id="PTHR30136">
    <property type="entry name" value="HELIX-TURN-HELIX TRANSCRIPTIONAL REGULATOR, ICLR FAMILY"/>
    <property type="match status" value="1"/>
</dbReference>
<reference evidence="7 8" key="1">
    <citation type="journal article" date="2013" name="Int. J. Syst. Evol. Microbiol.">
        <title>Comamonas guangdongensis sp. nov., isolated from subterranean forest sediment, and emended description of the genus Comamonas.</title>
        <authorList>
            <person name="Zhang J."/>
            <person name="Wang Y."/>
            <person name="Zhou S."/>
            <person name="Wu C."/>
            <person name="He J."/>
            <person name="Li F."/>
        </authorList>
    </citation>
    <scope>NUCLEOTIDE SEQUENCE [LARGE SCALE GENOMIC DNA]</scope>
    <source>
        <strain evidence="7 8">CCTCC AB2011133</strain>
    </source>
</reference>
<dbReference type="PROSITE" id="PS51077">
    <property type="entry name" value="HTH_ICLR"/>
    <property type="match status" value="1"/>
</dbReference>
<keyword evidence="1" id="KW-0805">Transcription regulation</keyword>
<evidence type="ECO:0000256" key="3">
    <source>
        <dbReference type="ARBA" id="ARBA00023163"/>
    </source>
</evidence>
<evidence type="ECO:0000256" key="4">
    <source>
        <dbReference type="SAM" id="MobiDB-lite"/>
    </source>
</evidence>
<dbReference type="SUPFAM" id="SSF55781">
    <property type="entry name" value="GAF domain-like"/>
    <property type="match status" value="1"/>
</dbReference>
<dbReference type="Pfam" id="PF01614">
    <property type="entry name" value="IclR_C"/>
    <property type="match status" value="1"/>
</dbReference>
<dbReference type="PANTHER" id="PTHR30136:SF8">
    <property type="entry name" value="TRANSCRIPTIONAL REGULATORY PROTEIN"/>
    <property type="match status" value="1"/>
</dbReference>
<comment type="caution">
    <text evidence="7">The sequence shown here is derived from an EMBL/GenBank/DDBJ whole genome shotgun (WGS) entry which is preliminary data.</text>
</comment>
<accession>A0ABV3ZXA8</accession>
<evidence type="ECO:0000256" key="1">
    <source>
        <dbReference type="ARBA" id="ARBA00023015"/>
    </source>
</evidence>
<dbReference type="SUPFAM" id="SSF46785">
    <property type="entry name" value="Winged helix' DNA-binding domain"/>
    <property type="match status" value="1"/>
</dbReference>
<evidence type="ECO:0000259" key="5">
    <source>
        <dbReference type="PROSITE" id="PS51077"/>
    </source>
</evidence>
<dbReference type="InterPro" id="IPR050707">
    <property type="entry name" value="HTH_MetabolicPath_Reg"/>
</dbReference>
<dbReference type="RefSeq" id="WP_369339210.1">
    <property type="nucleotide sequence ID" value="NZ_JBFYGN010000016.1"/>
</dbReference>
<dbReference type="PROSITE" id="PS51078">
    <property type="entry name" value="ICLR_ED"/>
    <property type="match status" value="1"/>
</dbReference>
<evidence type="ECO:0000259" key="6">
    <source>
        <dbReference type="PROSITE" id="PS51078"/>
    </source>
</evidence>
<dbReference type="Proteomes" id="UP001561046">
    <property type="component" value="Unassembled WGS sequence"/>
</dbReference>
<dbReference type="SMART" id="SM00346">
    <property type="entry name" value="HTH_ICLR"/>
    <property type="match status" value="1"/>
</dbReference>
<keyword evidence="2" id="KW-0238">DNA-binding</keyword>
<dbReference type="InterPro" id="IPR014757">
    <property type="entry name" value="Tscrpt_reg_IclR_C"/>
</dbReference>
<dbReference type="EMBL" id="JBFYGN010000016">
    <property type="protein sequence ID" value="MEX8194025.1"/>
    <property type="molecule type" value="Genomic_DNA"/>
</dbReference>
<name>A0ABV3ZXA8_9BURK</name>
<feature type="domain" description="HTH iclR-type" evidence="5">
    <location>
        <begin position="36"/>
        <end position="98"/>
    </location>
</feature>
<protein>
    <submittedName>
        <fullName evidence="7">IclR family transcriptional regulator</fullName>
    </submittedName>
</protein>
<proteinExistence type="predicted"/>
<keyword evidence="8" id="KW-1185">Reference proteome</keyword>
<dbReference type="Gene3D" id="3.30.450.40">
    <property type="match status" value="1"/>
</dbReference>
<evidence type="ECO:0000256" key="2">
    <source>
        <dbReference type="ARBA" id="ARBA00023125"/>
    </source>
</evidence>
<organism evidence="7 8">
    <name type="scientific">Comamonas guangdongensis</name>
    <dbReference type="NCBI Taxonomy" id="510515"/>
    <lineage>
        <taxon>Bacteria</taxon>
        <taxon>Pseudomonadati</taxon>
        <taxon>Pseudomonadota</taxon>
        <taxon>Betaproteobacteria</taxon>
        <taxon>Burkholderiales</taxon>
        <taxon>Comamonadaceae</taxon>
        <taxon>Comamonas</taxon>
    </lineage>
</organism>
<dbReference type="Gene3D" id="1.10.10.10">
    <property type="entry name" value="Winged helix-like DNA-binding domain superfamily/Winged helix DNA-binding domain"/>
    <property type="match status" value="1"/>
</dbReference>
<dbReference type="InterPro" id="IPR029016">
    <property type="entry name" value="GAF-like_dom_sf"/>
</dbReference>
<dbReference type="InterPro" id="IPR005471">
    <property type="entry name" value="Tscrpt_reg_IclR_N"/>
</dbReference>
<dbReference type="InterPro" id="IPR036388">
    <property type="entry name" value="WH-like_DNA-bd_sf"/>
</dbReference>